<dbReference type="Gene3D" id="3.40.50.620">
    <property type="entry name" value="HUPs"/>
    <property type="match status" value="1"/>
</dbReference>
<dbReference type="InterPro" id="IPR005101">
    <property type="entry name" value="Cryptochr/Photolyase_FAD-bd"/>
</dbReference>
<comment type="cofactor">
    <cofactor evidence="5">
        <name>FAD</name>
        <dbReference type="ChEBI" id="CHEBI:57692"/>
    </cofactor>
    <text evidence="5">Binds 1 FAD per subunit.</text>
</comment>
<evidence type="ECO:0000256" key="3">
    <source>
        <dbReference type="ARBA" id="ARBA00022827"/>
    </source>
</evidence>
<dbReference type="GO" id="GO:0006139">
    <property type="term" value="P:nucleobase-containing compound metabolic process"/>
    <property type="evidence" value="ECO:0007669"/>
    <property type="project" value="UniProtKB-ARBA"/>
</dbReference>
<evidence type="ECO:0000256" key="2">
    <source>
        <dbReference type="ARBA" id="ARBA00022630"/>
    </source>
</evidence>
<dbReference type="PRINTS" id="PR00147">
    <property type="entry name" value="DNAPHOTLYASE"/>
</dbReference>
<dbReference type="InterPro" id="IPR002081">
    <property type="entry name" value="Cryptochrome/DNA_photolyase_1"/>
</dbReference>
<evidence type="ECO:0000259" key="7">
    <source>
        <dbReference type="PROSITE" id="PS51645"/>
    </source>
</evidence>
<dbReference type="SUPFAM" id="SSF48173">
    <property type="entry name" value="Cryptochrome/photolyase FAD-binding domain"/>
    <property type="match status" value="1"/>
</dbReference>
<sequence length="475" mass="53161">MTAQPITLVWFRRDLRLFDNTALQTAIRRGLPVAGVFVFAPAEEAALARNGRRLGFIYDSVAALQAALSAKNVPLYVLHGHAENEIPQLAATLAAEAVVCAESYEPQGREETNAVSRALDRSGRALVQVDDFAVLPKAAVMTHTGRPYLVYTPYKTAWLQTYAQRFGTWAPADNWHDLAALQTRLPESARRAPPLPDPAALGIGPDERTTLFAGGEEAAQAQLGRFLNHIGCYRLERDFPAKSGTARLSPYIAHGMLSPRHLVYLARQHDSEGASAWLGELIWREFFQQVLYHHPNAARESFRPEYRNLAWPGKAEWFERWKNGQTGYPIIDAAMRCLAGSGWLHNRLRMLAAGFLVKDLLTDPRLGEAWFAEQLIDYDLAANNGGWQWAAGTGCDAQPYFRIFNPVLQSQKFDPDGRFIRRHVPELAHLGKDVIHAPWLAKESIRTHGYPPPIVNHGEQRLRALALFKQPEKAV</sequence>
<dbReference type="Proteomes" id="UP000193118">
    <property type="component" value="Unassembled WGS sequence"/>
</dbReference>
<reference evidence="9" key="1">
    <citation type="submission" date="2017-01" db="EMBL/GenBank/DDBJ databases">
        <authorList>
            <person name="Wolfgang W.J."/>
            <person name="Cole J."/>
            <person name="Wroblewski D."/>
            <person name="Mcginnis J."/>
            <person name="Musser K.A."/>
        </authorList>
    </citation>
    <scope>NUCLEOTIDE SEQUENCE [LARGE SCALE GENOMIC DNA]</scope>
    <source>
        <strain evidence="9">DSM 19151</strain>
    </source>
</reference>
<dbReference type="Pfam" id="PF03441">
    <property type="entry name" value="FAD_binding_7"/>
    <property type="match status" value="1"/>
</dbReference>
<dbReference type="GO" id="GO:0071949">
    <property type="term" value="F:FAD binding"/>
    <property type="evidence" value="ECO:0007669"/>
    <property type="project" value="TreeGrafter"/>
</dbReference>
<proteinExistence type="inferred from homology"/>
<dbReference type="SUPFAM" id="SSF52425">
    <property type="entry name" value="Cryptochrome/photolyase, N-terminal domain"/>
    <property type="match status" value="1"/>
</dbReference>
<dbReference type="Pfam" id="PF00875">
    <property type="entry name" value="DNA_photolyase"/>
    <property type="match status" value="1"/>
</dbReference>
<dbReference type="GeneID" id="94581709"/>
<dbReference type="PROSITE" id="PS51645">
    <property type="entry name" value="PHR_CRY_ALPHA_BETA"/>
    <property type="match status" value="1"/>
</dbReference>
<dbReference type="PANTHER" id="PTHR11455">
    <property type="entry name" value="CRYPTOCHROME"/>
    <property type="match status" value="1"/>
</dbReference>
<dbReference type="Gene3D" id="1.25.40.80">
    <property type="match status" value="1"/>
</dbReference>
<comment type="caution">
    <text evidence="8">The sequence shown here is derived from an EMBL/GenBank/DDBJ whole genome shotgun (WGS) entry which is preliminary data.</text>
</comment>
<comment type="similarity">
    <text evidence="6">Belongs to the DNA photolyase family.</text>
</comment>
<dbReference type="GO" id="GO:0003677">
    <property type="term" value="F:DNA binding"/>
    <property type="evidence" value="ECO:0007669"/>
    <property type="project" value="TreeGrafter"/>
</dbReference>
<feature type="binding site" evidence="5">
    <location>
        <begin position="377"/>
        <end position="379"/>
    </location>
    <ligand>
        <name>FAD</name>
        <dbReference type="ChEBI" id="CHEBI:57692"/>
    </ligand>
</feature>
<dbReference type="InterPro" id="IPR014729">
    <property type="entry name" value="Rossmann-like_a/b/a_fold"/>
</dbReference>
<keyword evidence="3 5" id="KW-0274">FAD</keyword>
<keyword evidence="4 6" id="KW-0157">Chromophore</keyword>
<evidence type="ECO:0000256" key="5">
    <source>
        <dbReference type="PIRSR" id="PIRSR602081-1"/>
    </source>
</evidence>
<dbReference type="PROSITE" id="PS00394">
    <property type="entry name" value="DNA_PHOTOLYASES_1_1"/>
    <property type="match status" value="1"/>
</dbReference>
<accession>A0A1X3D402</accession>
<dbReference type="AlphaFoldDB" id="A0A1X3D402"/>
<feature type="domain" description="Photolyase/cryptochrome alpha/beta" evidence="7">
    <location>
        <begin position="5"/>
        <end position="134"/>
    </location>
</feature>
<feature type="binding site" evidence="5">
    <location>
        <position position="277"/>
    </location>
    <ligand>
        <name>FAD</name>
        <dbReference type="ChEBI" id="CHEBI:57692"/>
    </ligand>
</feature>
<evidence type="ECO:0000256" key="6">
    <source>
        <dbReference type="RuleBase" id="RU004182"/>
    </source>
</evidence>
<dbReference type="RefSeq" id="WP_085366772.1">
    <property type="nucleotide sequence ID" value="NZ_CAUJPZ010000041.1"/>
</dbReference>
<dbReference type="OrthoDB" id="9772484at2"/>
<keyword evidence="9" id="KW-1185">Reference proteome</keyword>
<dbReference type="GO" id="GO:0009416">
    <property type="term" value="P:response to light stimulus"/>
    <property type="evidence" value="ECO:0007669"/>
    <property type="project" value="TreeGrafter"/>
</dbReference>
<protein>
    <submittedName>
        <fullName evidence="8">Deoxyribodipyrimidine photolyase</fullName>
    </submittedName>
</protein>
<dbReference type="Gene3D" id="1.10.579.10">
    <property type="entry name" value="DNA Cyclobutane Dipyrimidine Photolyase, subunit A, domain 3"/>
    <property type="match status" value="1"/>
</dbReference>
<feature type="binding site" evidence="5">
    <location>
        <begin position="280"/>
        <end position="287"/>
    </location>
    <ligand>
        <name>FAD</name>
        <dbReference type="ChEBI" id="CHEBI:57692"/>
    </ligand>
</feature>
<keyword evidence="8" id="KW-0456">Lyase</keyword>
<evidence type="ECO:0000313" key="9">
    <source>
        <dbReference type="Proteomes" id="UP000193118"/>
    </source>
</evidence>
<feature type="binding site" evidence="5">
    <location>
        <begin position="245"/>
        <end position="249"/>
    </location>
    <ligand>
        <name>FAD</name>
        <dbReference type="ChEBI" id="CHEBI:57692"/>
    </ligand>
</feature>
<keyword evidence="2 5" id="KW-0285">Flavoprotein</keyword>
<dbReference type="EMBL" id="MTBO01000035">
    <property type="protein sequence ID" value="OSI14451.1"/>
    <property type="molecule type" value="Genomic_DNA"/>
</dbReference>
<dbReference type="InterPro" id="IPR036155">
    <property type="entry name" value="Crypto/Photolyase_N_sf"/>
</dbReference>
<comment type="cofactor">
    <cofactor evidence="1">
        <name>(6R)-5,10-methylene-5,6,7,8-tetrahydrofolate</name>
        <dbReference type="ChEBI" id="CHEBI:15636"/>
    </cofactor>
</comment>
<dbReference type="GO" id="GO:0003904">
    <property type="term" value="F:deoxyribodipyrimidine photo-lyase activity"/>
    <property type="evidence" value="ECO:0007669"/>
    <property type="project" value="TreeGrafter"/>
</dbReference>
<evidence type="ECO:0000256" key="4">
    <source>
        <dbReference type="ARBA" id="ARBA00022991"/>
    </source>
</evidence>
<name>A0A1X3D402_9NEIS</name>
<dbReference type="STRING" id="194197.BWD09_10515"/>
<feature type="binding site" evidence="5">
    <location>
        <position position="233"/>
    </location>
    <ligand>
        <name>FAD</name>
        <dbReference type="ChEBI" id="CHEBI:57692"/>
    </ligand>
</feature>
<dbReference type="InterPro" id="IPR036134">
    <property type="entry name" value="Crypto/Photolyase_FAD-like_sf"/>
</dbReference>
<gene>
    <name evidence="8" type="ORF">BWD09_10515</name>
</gene>
<dbReference type="GO" id="GO:0006950">
    <property type="term" value="P:response to stress"/>
    <property type="evidence" value="ECO:0007669"/>
    <property type="project" value="UniProtKB-ARBA"/>
</dbReference>
<organism evidence="8 9">
    <name type="scientific">Neisseria dentiae</name>
    <dbReference type="NCBI Taxonomy" id="194197"/>
    <lineage>
        <taxon>Bacteria</taxon>
        <taxon>Pseudomonadati</taxon>
        <taxon>Pseudomonadota</taxon>
        <taxon>Betaproteobacteria</taxon>
        <taxon>Neisseriales</taxon>
        <taxon>Neisseriaceae</taxon>
        <taxon>Neisseria</taxon>
    </lineage>
</organism>
<dbReference type="PANTHER" id="PTHR11455:SF9">
    <property type="entry name" value="CRYPTOCHROME CIRCADIAN CLOCK 5 ISOFORM X1"/>
    <property type="match status" value="1"/>
</dbReference>
<dbReference type="InterPro" id="IPR018394">
    <property type="entry name" value="DNA_photolyase_1_CS_C"/>
</dbReference>
<evidence type="ECO:0000313" key="8">
    <source>
        <dbReference type="EMBL" id="OSI14451.1"/>
    </source>
</evidence>
<evidence type="ECO:0000256" key="1">
    <source>
        <dbReference type="ARBA" id="ARBA00001932"/>
    </source>
</evidence>
<dbReference type="InterPro" id="IPR006050">
    <property type="entry name" value="DNA_photolyase_N"/>
</dbReference>